<dbReference type="EMBL" id="JACEIK010002665">
    <property type="protein sequence ID" value="MCD9638295.1"/>
    <property type="molecule type" value="Genomic_DNA"/>
</dbReference>
<keyword evidence="2" id="KW-1185">Reference proteome</keyword>
<name>A0ABS8UWU4_DATST</name>
<reference evidence="1 2" key="1">
    <citation type="journal article" date="2021" name="BMC Genomics">
        <title>Datura genome reveals duplications of psychoactive alkaloid biosynthetic genes and high mutation rate following tissue culture.</title>
        <authorList>
            <person name="Rajewski A."/>
            <person name="Carter-House D."/>
            <person name="Stajich J."/>
            <person name="Litt A."/>
        </authorList>
    </citation>
    <scope>NUCLEOTIDE SEQUENCE [LARGE SCALE GENOMIC DNA]</scope>
    <source>
        <strain evidence="1">AR-01</strain>
    </source>
</reference>
<accession>A0ABS8UWU4</accession>
<evidence type="ECO:0000313" key="2">
    <source>
        <dbReference type="Proteomes" id="UP000823775"/>
    </source>
</evidence>
<dbReference type="Proteomes" id="UP000823775">
    <property type="component" value="Unassembled WGS sequence"/>
</dbReference>
<comment type="caution">
    <text evidence="1">The sequence shown here is derived from an EMBL/GenBank/DDBJ whole genome shotgun (WGS) entry which is preliminary data.</text>
</comment>
<evidence type="ECO:0000313" key="1">
    <source>
        <dbReference type="EMBL" id="MCD9638295.1"/>
    </source>
</evidence>
<protein>
    <submittedName>
        <fullName evidence="1">Uncharacterized protein</fullName>
    </submittedName>
</protein>
<sequence>MGQVTFSLLDYESQVQYLVRATFELIWGFDMTFQSIGFLKGMTQAGILPSTLDGSQTKVGGQTLDQQTTS</sequence>
<organism evidence="1 2">
    <name type="scientific">Datura stramonium</name>
    <name type="common">Jimsonweed</name>
    <name type="synonym">Common thornapple</name>
    <dbReference type="NCBI Taxonomy" id="4076"/>
    <lineage>
        <taxon>Eukaryota</taxon>
        <taxon>Viridiplantae</taxon>
        <taxon>Streptophyta</taxon>
        <taxon>Embryophyta</taxon>
        <taxon>Tracheophyta</taxon>
        <taxon>Spermatophyta</taxon>
        <taxon>Magnoliopsida</taxon>
        <taxon>eudicotyledons</taxon>
        <taxon>Gunneridae</taxon>
        <taxon>Pentapetalae</taxon>
        <taxon>asterids</taxon>
        <taxon>lamiids</taxon>
        <taxon>Solanales</taxon>
        <taxon>Solanaceae</taxon>
        <taxon>Solanoideae</taxon>
        <taxon>Datureae</taxon>
        <taxon>Datura</taxon>
    </lineage>
</organism>
<proteinExistence type="predicted"/>
<gene>
    <name evidence="1" type="ORF">HAX54_022170</name>
</gene>
<feature type="non-terminal residue" evidence="1">
    <location>
        <position position="70"/>
    </location>
</feature>